<gene>
    <name evidence="2" type="ORF">UC8_23390</name>
</gene>
<evidence type="ECO:0008006" key="4">
    <source>
        <dbReference type="Google" id="ProtNLM"/>
    </source>
</evidence>
<proteinExistence type="predicted"/>
<dbReference type="Proteomes" id="UP000325286">
    <property type="component" value="Chromosome"/>
</dbReference>
<dbReference type="AlphaFoldDB" id="A0A5B9QRL7"/>
<dbReference type="OrthoDB" id="291410at2"/>
<feature type="transmembrane region" description="Helical" evidence="1">
    <location>
        <begin position="87"/>
        <end position="109"/>
    </location>
</feature>
<dbReference type="KEGG" id="rul:UC8_23390"/>
<name>A0A5B9QRL7_9BACT</name>
<keyword evidence="3" id="KW-1185">Reference proteome</keyword>
<protein>
    <recommendedName>
        <fullName evidence="4">DUF5658 domain-containing protein</fullName>
    </recommendedName>
</protein>
<accession>A0A5B9QRL7</accession>
<evidence type="ECO:0000256" key="1">
    <source>
        <dbReference type="SAM" id="Phobius"/>
    </source>
</evidence>
<keyword evidence="1" id="KW-0812">Transmembrane</keyword>
<keyword evidence="1" id="KW-1133">Transmembrane helix</keyword>
<evidence type="ECO:0000313" key="3">
    <source>
        <dbReference type="Proteomes" id="UP000325286"/>
    </source>
</evidence>
<dbReference type="EMBL" id="CP042914">
    <property type="protein sequence ID" value="QEG40330.1"/>
    <property type="molecule type" value="Genomic_DNA"/>
</dbReference>
<dbReference type="RefSeq" id="WP_148080244.1">
    <property type="nucleotide sequence ID" value="NZ_CP042914.1"/>
</dbReference>
<feature type="transmembrane region" description="Helical" evidence="1">
    <location>
        <begin position="33"/>
        <end position="56"/>
    </location>
</feature>
<feature type="transmembrane region" description="Helical" evidence="1">
    <location>
        <begin position="116"/>
        <end position="134"/>
    </location>
</feature>
<keyword evidence="1" id="KW-0472">Membrane</keyword>
<organism evidence="2 3">
    <name type="scientific">Roseimaritima ulvae</name>
    <dbReference type="NCBI Taxonomy" id="980254"/>
    <lineage>
        <taxon>Bacteria</taxon>
        <taxon>Pseudomonadati</taxon>
        <taxon>Planctomycetota</taxon>
        <taxon>Planctomycetia</taxon>
        <taxon>Pirellulales</taxon>
        <taxon>Pirellulaceae</taxon>
        <taxon>Roseimaritima</taxon>
    </lineage>
</organism>
<sequence length="140" mass="15494">MSTAPFEIIEMEPSGSLATAGSRQWLQFLHQHAAVVIAVSMLGIGLISAFDFFVTIKTAHCLPEYEKNVMARKIMGLDEGHLYYDRFAIFLGLKFAGTVTVLAILGFMGMRGDRRAMPVTLGVLAFQLYLLYTLCVPTEL</sequence>
<evidence type="ECO:0000313" key="2">
    <source>
        <dbReference type="EMBL" id="QEG40330.1"/>
    </source>
</evidence>
<reference evidence="2 3" key="1">
    <citation type="submission" date="2019-08" db="EMBL/GenBank/DDBJ databases">
        <title>Deep-cultivation of Planctomycetes and their phenomic and genomic characterization uncovers novel biology.</title>
        <authorList>
            <person name="Wiegand S."/>
            <person name="Jogler M."/>
            <person name="Boedeker C."/>
            <person name="Pinto D."/>
            <person name="Vollmers J."/>
            <person name="Rivas-Marin E."/>
            <person name="Kohn T."/>
            <person name="Peeters S.H."/>
            <person name="Heuer A."/>
            <person name="Rast P."/>
            <person name="Oberbeckmann S."/>
            <person name="Bunk B."/>
            <person name="Jeske O."/>
            <person name="Meyerdierks A."/>
            <person name="Storesund J.E."/>
            <person name="Kallscheuer N."/>
            <person name="Luecker S."/>
            <person name="Lage O.M."/>
            <person name="Pohl T."/>
            <person name="Merkel B.J."/>
            <person name="Hornburger P."/>
            <person name="Mueller R.-W."/>
            <person name="Bruemmer F."/>
            <person name="Labrenz M."/>
            <person name="Spormann A.M."/>
            <person name="Op den Camp H."/>
            <person name="Overmann J."/>
            <person name="Amann R."/>
            <person name="Jetten M.S.M."/>
            <person name="Mascher T."/>
            <person name="Medema M.H."/>
            <person name="Devos D.P."/>
            <person name="Kaster A.-K."/>
            <person name="Ovreas L."/>
            <person name="Rohde M."/>
            <person name="Galperin M.Y."/>
            <person name="Jogler C."/>
        </authorList>
    </citation>
    <scope>NUCLEOTIDE SEQUENCE [LARGE SCALE GENOMIC DNA]</scope>
    <source>
        <strain evidence="2 3">UC8</strain>
    </source>
</reference>